<evidence type="ECO:0000313" key="7">
    <source>
        <dbReference type="WBParaSite" id="SRAE_X000065800.1"/>
    </source>
</evidence>
<dbReference type="CTD" id="36383711"/>
<evidence type="ECO:0000313" key="8">
    <source>
        <dbReference type="WormBase" id="SRAE_X000065800"/>
    </source>
</evidence>
<dbReference type="EMBL" id="LN609530">
    <property type="protein sequence ID" value="CEF71331.1"/>
    <property type="molecule type" value="Genomic_DNA"/>
</dbReference>
<evidence type="ECO:0000256" key="1">
    <source>
        <dbReference type="ARBA" id="ARBA00004613"/>
    </source>
</evidence>
<reference evidence="5 6" key="1">
    <citation type="submission" date="2014-09" db="EMBL/GenBank/DDBJ databases">
        <authorList>
            <person name="Martin A.A."/>
        </authorList>
    </citation>
    <scope>NUCLEOTIDE SEQUENCE</scope>
    <source>
        <strain evidence="6">ED321</strain>
        <strain evidence="5">ED321 Heterogonic</strain>
    </source>
</reference>
<evidence type="ECO:0000313" key="6">
    <source>
        <dbReference type="Proteomes" id="UP000035682"/>
    </source>
</evidence>
<comment type="subcellular location">
    <subcellularLocation>
        <location evidence="1">Secreted</location>
    </subcellularLocation>
</comment>
<evidence type="ECO:0000256" key="2">
    <source>
        <dbReference type="ARBA" id="ARBA00010112"/>
    </source>
</evidence>
<dbReference type="WormBase" id="SRAE_X000065800">
    <property type="protein sequence ID" value="SRP10535"/>
    <property type="gene ID" value="WBGene00266217"/>
</dbReference>
<dbReference type="GO" id="GO:0005576">
    <property type="term" value="C:extracellular region"/>
    <property type="evidence" value="ECO:0007669"/>
    <property type="project" value="UniProtKB-SubCell"/>
</dbReference>
<reference evidence="7" key="2">
    <citation type="submission" date="2020-12" db="UniProtKB">
        <authorList>
            <consortium name="WormBaseParasite"/>
        </authorList>
    </citation>
    <scope>IDENTIFICATION</scope>
</reference>
<dbReference type="RefSeq" id="XP_024510527.1">
    <property type="nucleotide sequence ID" value="XM_024645027.1"/>
</dbReference>
<dbReference type="Proteomes" id="UP000035682">
    <property type="component" value="Unplaced"/>
</dbReference>
<evidence type="ECO:0000256" key="4">
    <source>
        <dbReference type="ARBA" id="ARBA00022729"/>
    </source>
</evidence>
<dbReference type="GO" id="GO:0009986">
    <property type="term" value="C:cell surface"/>
    <property type="evidence" value="ECO:0007669"/>
    <property type="project" value="InterPro"/>
</dbReference>
<dbReference type="InterPro" id="IPR001534">
    <property type="entry name" value="Transthyretin-like"/>
</dbReference>
<dbReference type="InterPro" id="IPR038479">
    <property type="entry name" value="Transthyretin-like_sf"/>
</dbReference>
<dbReference type="Gene3D" id="2.60.40.3330">
    <property type="match status" value="1"/>
</dbReference>
<gene>
    <name evidence="5 7 8" type="ORF">SRAE_X000065800</name>
</gene>
<dbReference type="WBParaSite" id="SRAE_X000065800.1">
    <property type="protein sequence ID" value="SRAE_X000065800.1"/>
    <property type="gene ID" value="WBGene00266217"/>
</dbReference>
<organism evidence="5">
    <name type="scientific">Strongyloides ratti</name>
    <name type="common">Parasitic roundworm</name>
    <dbReference type="NCBI Taxonomy" id="34506"/>
    <lineage>
        <taxon>Eukaryota</taxon>
        <taxon>Metazoa</taxon>
        <taxon>Ecdysozoa</taxon>
        <taxon>Nematoda</taxon>
        <taxon>Chromadorea</taxon>
        <taxon>Rhabditida</taxon>
        <taxon>Tylenchina</taxon>
        <taxon>Panagrolaimomorpha</taxon>
        <taxon>Strongyloidoidea</taxon>
        <taxon>Strongyloididae</taxon>
        <taxon>Strongyloides</taxon>
    </lineage>
</organism>
<accession>A0A090LNK3</accession>
<comment type="similarity">
    <text evidence="2">Belongs to the nematode transthyretin-like family.</text>
</comment>
<evidence type="ECO:0000256" key="3">
    <source>
        <dbReference type="ARBA" id="ARBA00022525"/>
    </source>
</evidence>
<name>A0A090LNK3_STRRB</name>
<dbReference type="Pfam" id="PF01060">
    <property type="entry name" value="TTR-52"/>
    <property type="match status" value="1"/>
</dbReference>
<proteinExistence type="inferred from homology"/>
<keyword evidence="6" id="KW-1185">Reference proteome</keyword>
<keyword evidence="4" id="KW-0732">Signal</keyword>
<dbReference type="AlphaFoldDB" id="A0A090LNK3"/>
<dbReference type="GeneID" id="36383711"/>
<sequence>MYPSNLALVSGTTLCLNRPAPNIKIDLLKKGVYGQEFFLKETQSSNRGFFQFRIQADKLEHPRAYIKITYNCGSQIPGCYYTYFVHLNKRIPEKSFPIVASYKLNNIELGKKYFGRRKHCPNQPIRRNFFHFFPRRYVQISYEMVKFLFFSEVNFLVILFKEI</sequence>
<evidence type="ECO:0000313" key="5">
    <source>
        <dbReference type="EMBL" id="CEF71331.1"/>
    </source>
</evidence>
<keyword evidence="3" id="KW-0964">Secreted</keyword>
<protein>
    <submittedName>
        <fullName evidence="5 7">Transthyretin-like family-containing protein</fullName>
    </submittedName>
</protein>